<protein>
    <recommendedName>
        <fullName evidence="1">Ubiquitin-like domain-containing protein</fullName>
    </recommendedName>
</protein>
<name>A0A835K9W6_9ROSI</name>
<keyword evidence="3" id="KW-1185">Reference proteome</keyword>
<gene>
    <name evidence="2" type="ORF">SADUNF_Sadunf04G0012500</name>
</gene>
<dbReference type="EMBL" id="JADGMS010000004">
    <property type="protein sequence ID" value="KAF9683427.1"/>
    <property type="molecule type" value="Genomic_DNA"/>
</dbReference>
<evidence type="ECO:0000313" key="2">
    <source>
        <dbReference type="EMBL" id="KAF9683427.1"/>
    </source>
</evidence>
<evidence type="ECO:0000313" key="3">
    <source>
        <dbReference type="Proteomes" id="UP000657918"/>
    </source>
</evidence>
<dbReference type="SMART" id="SM00213">
    <property type="entry name" value="UBQ"/>
    <property type="match status" value="3"/>
</dbReference>
<dbReference type="OrthoDB" id="1885901at2759"/>
<feature type="domain" description="Ubiquitin-like" evidence="1">
    <location>
        <begin position="223"/>
        <end position="297"/>
    </location>
</feature>
<dbReference type="CDD" id="cd17039">
    <property type="entry name" value="Ubl_ubiquitin_like"/>
    <property type="match status" value="3"/>
</dbReference>
<accession>A0A835K9W6</accession>
<dbReference type="InterPro" id="IPR000626">
    <property type="entry name" value="Ubiquitin-like_dom"/>
</dbReference>
<sequence>MAETSVLDLSIYLTATFDSRFTSFEPYKEIDGMIYASKKLKIEFNGRQHHVEVSNNTTLSDLTMKLSNLIPKGNQRLKFNALVLEGGKTLQSYQFGSDITVLFRQMYVITVQEFGLPHQKCGLVVHKDNTIGDINHGATLGYYDINHGTNLTMKINIHFEGVNHEFTVKDGAAVFDLKVQVQKKLGFLVTNQRLFIDGSTMLNDYNTLLGYGIVDDTTLSLRYKILVHVQPNRCGISKEYEIFVHDYNTVANLKQMLNFEYGIDIRSIKLKTGNSNLEDSRKIWDSDIKPGCRLHMI</sequence>
<reference evidence="2 3" key="1">
    <citation type="submission" date="2020-10" db="EMBL/GenBank/DDBJ databases">
        <title>Plant Genome Project.</title>
        <authorList>
            <person name="Zhang R.-G."/>
        </authorList>
    </citation>
    <scope>NUCLEOTIDE SEQUENCE [LARGE SCALE GENOMIC DNA]</scope>
    <source>
        <strain evidence="2">FAFU-HL-1</strain>
        <tissue evidence="2">Leaf</tissue>
    </source>
</reference>
<organism evidence="2 3">
    <name type="scientific">Salix dunnii</name>
    <dbReference type="NCBI Taxonomy" id="1413687"/>
    <lineage>
        <taxon>Eukaryota</taxon>
        <taxon>Viridiplantae</taxon>
        <taxon>Streptophyta</taxon>
        <taxon>Embryophyta</taxon>
        <taxon>Tracheophyta</taxon>
        <taxon>Spermatophyta</taxon>
        <taxon>Magnoliopsida</taxon>
        <taxon>eudicotyledons</taxon>
        <taxon>Gunneridae</taxon>
        <taxon>Pentapetalae</taxon>
        <taxon>rosids</taxon>
        <taxon>fabids</taxon>
        <taxon>Malpighiales</taxon>
        <taxon>Salicaceae</taxon>
        <taxon>Saliceae</taxon>
        <taxon>Salix</taxon>
    </lineage>
</organism>
<dbReference type="PROSITE" id="PS50053">
    <property type="entry name" value="UBIQUITIN_2"/>
    <property type="match status" value="2"/>
</dbReference>
<dbReference type="AlphaFoldDB" id="A0A835K9W6"/>
<dbReference type="InterPro" id="IPR029071">
    <property type="entry name" value="Ubiquitin-like_domsf"/>
</dbReference>
<dbReference type="Pfam" id="PF00240">
    <property type="entry name" value="ubiquitin"/>
    <property type="match status" value="2"/>
</dbReference>
<proteinExistence type="predicted"/>
<dbReference type="Proteomes" id="UP000657918">
    <property type="component" value="Chromosome 4"/>
</dbReference>
<dbReference type="Gene3D" id="3.10.20.90">
    <property type="entry name" value="Phosphatidylinositol 3-kinase Catalytic Subunit, Chain A, domain 1"/>
    <property type="match status" value="3"/>
</dbReference>
<comment type="caution">
    <text evidence="2">The sequence shown here is derived from an EMBL/GenBank/DDBJ whole genome shotgun (WGS) entry which is preliminary data.</text>
</comment>
<dbReference type="SUPFAM" id="SSF54236">
    <property type="entry name" value="Ubiquitin-like"/>
    <property type="match status" value="3"/>
</dbReference>
<evidence type="ECO:0000259" key="1">
    <source>
        <dbReference type="PROSITE" id="PS50053"/>
    </source>
</evidence>
<feature type="domain" description="Ubiquitin-like" evidence="1">
    <location>
        <begin position="149"/>
        <end position="221"/>
    </location>
</feature>